<feature type="compositionally biased region" description="Acidic residues" evidence="5">
    <location>
        <begin position="672"/>
        <end position="681"/>
    </location>
</feature>
<dbReference type="GO" id="GO:0003964">
    <property type="term" value="F:RNA-directed DNA polymerase activity"/>
    <property type="evidence" value="ECO:0007669"/>
    <property type="project" value="UniProtKB-KW"/>
</dbReference>
<keyword evidence="4" id="KW-0863">Zinc-finger</keyword>
<accession>A0A6L2KP76</accession>
<dbReference type="InterPro" id="IPR043502">
    <property type="entry name" value="DNA/RNA_pol_sf"/>
</dbReference>
<dbReference type="InterPro" id="IPR036875">
    <property type="entry name" value="Znf_CCHC_sf"/>
</dbReference>
<dbReference type="SUPFAM" id="SSF56672">
    <property type="entry name" value="DNA/RNA polymerases"/>
    <property type="match status" value="1"/>
</dbReference>
<reference evidence="7" key="1">
    <citation type="journal article" date="2019" name="Sci. Rep.">
        <title>Draft genome of Tanacetum cinerariifolium, the natural source of mosquito coil.</title>
        <authorList>
            <person name="Yamashiro T."/>
            <person name="Shiraishi A."/>
            <person name="Satake H."/>
            <person name="Nakayama K."/>
        </authorList>
    </citation>
    <scope>NUCLEOTIDE SEQUENCE</scope>
</reference>
<dbReference type="InterPro" id="IPR013103">
    <property type="entry name" value="RVT_2"/>
</dbReference>
<dbReference type="AlphaFoldDB" id="A0A6L2KP76"/>
<keyword evidence="4" id="KW-0479">Metal-binding</keyword>
<dbReference type="GO" id="GO:0003677">
    <property type="term" value="F:DNA binding"/>
    <property type="evidence" value="ECO:0007669"/>
    <property type="project" value="UniProtKB-KW"/>
</dbReference>
<dbReference type="GO" id="GO:0008270">
    <property type="term" value="F:zinc ion binding"/>
    <property type="evidence" value="ECO:0007669"/>
    <property type="project" value="UniProtKB-KW"/>
</dbReference>
<dbReference type="Pfam" id="PF07727">
    <property type="entry name" value="RVT_2"/>
    <property type="match status" value="1"/>
</dbReference>
<evidence type="ECO:0000313" key="7">
    <source>
        <dbReference type="EMBL" id="GEU50402.1"/>
    </source>
</evidence>
<dbReference type="Gene3D" id="3.30.70.270">
    <property type="match status" value="1"/>
</dbReference>
<evidence type="ECO:0000256" key="3">
    <source>
        <dbReference type="ARBA" id="ARBA00023125"/>
    </source>
</evidence>
<evidence type="ECO:0000256" key="2">
    <source>
        <dbReference type="ARBA" id="ARBA00022750"/>
    </source>
</evidence>
<comment type="caution">
    <text evidence="7">The sequence shown here is derived from an EMBL/GenBank/DDBJ whole genome shotgun (WGS) entry which is preliminary data.</text>
</comment>
<keyword evidence="7" id="KW-0808">Transferase</keyword>
<gene>
    <name evidence="7" type="ORF">Tci_022380</name>
</gene>
<feature type="compositionally biased region" description="Basic and acidic residues" evidence="5">
    <location>
        <begin position="455"/>
        <end position="465"/>
    </location>
</feature>
<dbReference type="SMART" id="SM00343">
    <property type="entry name" value="ZnF_C2HC"/>
    <property type="match status" value="1"/>
</dbReference>
<feature type="domain" description="CCHC-type" evidence="6">
    <location>
        <begin position="71"/>
        <end position="87"/>
    </location>
</feature>
<evidence type="ECO:0000256" key="1">
    <source>
        <dbReference type="ARBA" id="ARBA00022670"/>
    </source>
</evidence>
<evidence type="ECO:0000256" key="4">
    <source>
        <dbReference type="PROSITE-ProRule" id="PRU00047"/>
    </source>
</evidence>
<dbReference type="EMBL" id="BKCJ010002709">
    <property type="protein sequence ID" value="GEU50402.1"/>
    <property type="molecule type" value="Genomic_DNA"/>
</dbReference>
<keyword evidence="3" id="KW-0238">DNA-binding</keyword>
<dbReference type="InterPro" id="IPR043128">
    <property type="entry name" value="Rev_trsase/Diguanyl_cyclase"/>
</dbReference>
<feature type="compositionally biased region" description="Polar residues" evidence="5">
    <location>
        <begin position="413"/>
        <end position="430"/>
    </location>
</feature>
<dbReference type="PANTHER" id="PTHR34072:SF52">
    <property type="entry name" value="RIBONUCLEASE H"/>
    <property type="match status" value="1"/>
</dbReference>
<dbReference type="Gene3D" id="4.10.60.10">
    <property type="entry name" value="Zinc finger, CCHC-type"/>
    <property type="match status" value="1"/>
</dbReference>
<dbReference type="SUPFAM" id="SSF57756">
    <property type="entry name" value="Retrovirus zinc finger-like domains"/>
    <property type="match status" value="1"/>
</dbReference>
<feature type="region of interest" description="Disordered" evidence="5">
    <location>
        <begin position="412"/>
        <end position="435"/>
    </location>
</feature>
<dbReference type="PROSITE" id="PS50158">
    <property type="entry name" value="ZF_CCHC"/>
    <property type="match status" value="1"/>
</dbReference>
<feature type="compositionally biased region" description="Polar residues" evidence="5">
    <location>
        <begin position="466"/>
        <end position="477"/>
    </location>
</feature>
<keyword evidence="2" id="KW-0064">Aspartyl protease</keyword>
<protein>
    <submittedName>
        <fullName evidence="7">Reverse transcriptase domain-containing protein</fullName>
    </submittedName>
</protein>
<evidence type="ECO:0000256" key="5">
    <source>
        <dbReference type="SAM" id="MobiDB-lite"/>
    </source>
</evidence>
<feature type="region of interest" description="Disordered" evidence="5">
    <location>
        <begin position="455"/>
        <end position="477"/>
    </location>
</feature>
<dbReference type="InterPro" id="IPR001878">
    <property type="entry name" value="Znf_CCHC"/>
</dbReference>
<keyword evidence="4" id="KW-0862">Zinc</keyword>
<dbReference type="GO" id="GO:0004190">
    <property type="term" value="F:aspartic-type endopeptidase activity"/>
    <property type="evidence" value="ECO:0007669"/>
    <property type="project" value="UniProtKB-KW"/>
</dbReference>
<organism evidence="7">
    <name type="scientific">Tanacetum cinerariifolium</name>
    <name type="common">Dalmatian daisy</name>
    <name type="synonym">Chrysanthemum cinerariifolium</name>
    <dbReference type="NCBI Taxonomy" id="118510"/>
    <lineage>
        <taxon>Eukaryota</taxon>
        <taxon>Viridiplantae</taxon>
        <taxon>Streptophyta</taxon>
        <taxon>Embryophyta</taxon>
        <taxon>Tracheophyta</taxon>
        <taxon>Spermatophyta</taxon>
        <taxon>Magnoliopsida</taxon>
        <taxon>eudicotyledons</taxon>
        <taxon>Gunneridae</taxon>
        <taxon>Pentapetalae</taxon>
        <taxon>asterids</taxon>
        <taxon>campanulids</taxon>
        <taxon>Asterales</taxon>
        <taxon>Asteraceae</taxon>
        <taxon>Asteroideae</taxon>
        <taxon>Anthemideae</taxon>
        <taxon>Anthemidinae</taxon>
        <taxon>Tanacetum</taxon>
    </lineage>
</organism>
<sequence length="908" mass="103349">MTTLAEFMIIAGADKCPSMLEKSLYDLWKSRMELYIENQEKGRMILNSLQNGPLVWPIIVEEDGGQAKVVKCYNCQGEDHMARQCTQPNRPRNAAWYNEKSMLAEAQKAGQILDEEQLVFLADPGIPDGKATHTTIPNTAAFQTEDLDAYDSDCDDVSNARRNVISSQHVASSLINDEETLILEECKLFSRGNSSTQQWEHFFTSSGKITLAVGTILHYQWQNNFSSGNLAVGMIFTNSGKILHWQWEYLGHLIPNNPPLNLMLHLQSTVNMSLTDINASLTEHNFLQQCKLFSRGNSSTQQWEHFFTSSGKMTLALGTILHYQWQNNFSSRNSAVGMIFTNRPGLQFMTLATSSSGLIPNHIPQQPCTLPKRDDWDRLFQPMFDEYFNAPTIVVSSVPIADAPRAVDIADSPVSTSINQDAPSTSIPSTKEQEHSPIISQGFEESLKTPHFHDDPFHKSLHEDMTSQGSSSNVRPSHTSFKLIGRWTKDHLIENVIRDPSRYVSTRKQLKTDVMWCYFVSFLTSVEPKNFKQAMTEPSWIDAMQEEIHEFERLQNKAGLVTQGFRQEEGIDFKESFALVTRIEAIRIFIENAANKNMTILQMYVKIAFLNGKLKEEAYGSDEYAYSVLVMVPWDRMVLSRPTGYSISQDLEDESTKEEPLEEPKEKGYLEESQEEADSDLLSDARSRRLLAKSGDSCEAKSNPNKFVIVFIDDILIYLKYKEEHEVHLNNNDGMHVDPSKIEAVKNWKVAKPLTSLTQKNQKYEWGKEQEEAFQTLKDNLCNALILSLPEGSEDFVVYSNASNQGLGCVLVQRGKSVIYTDHKSLQHIFDPKELNMRKRKWIKLFSDYECEICYHPGKANVVADSLSRKERLKHRLVRAMAMTIQSKVKRMILAAQSEAFKEENVPE</sequence>
<keyword evidence="7" id="KW-0695">RNA-directed DNA polymerase</keyword>
<dbReference type="GO" id="GO:0006508">
    <property type="term" value="P:proteolysis"/>
    <property type="evidence" value="ECO:0007669"/>
    <property type="project" value="UniProtKB-KW"/>
</dbReference>
<dbReference type="Pfam" id="PF00098">
    <property type="entry name" value="zf-CCHC"/>
    <property type="match status" value="1"/>
</dbReference>
<evidence type="ECO:0000259" key="6">
    <source>
        <dbReference type="PROSITE" id="PS50158"/>
    </source>
</evidence>
<dbReference type="Pfam" id="PF17919">
    <property type="entry name" value="RT_RNaseH_2"/>
    <property type="match status" value="1"/>
</dbReference>
<dbReference type="InterPro" id="IPR041577">
    <property type="entry name" value="RT_RNaseH_2"/>
</dbReference>
<dbReference type="PANTHER" id="PTHR34072">
    <property type="entry name" value="ENZYMATIC POLYPROTEIN-RELATED"/>
    <property type="match status" value="1"/>
</dbReference>
<feature type="compositionally biased region" description="Basic and acidic residues" evidence="5">
    <location>
        <begin position="657"/>
        <end position="670"/>
    </location>
</feature>
<keyword evidence="7" id="KW-0548">Nucleotidyltransferase</keyword>
<feature type="region of interest" description="Disordered" evidence="5">
    <location>
        <begin position="649"/>
        <end position="681"/>
    </location>
</feature>
<keyword evidence="2" id="KW-0378">Hydrolase</keyword>
<name>A0A6L2KP76_TANCI</name>
<keyword evidence="1" id="KW-0645">Protease</keyword>
<proteinExistence type="predicted"/>